<sequence>MCAKDMGGIGTHRGRNYKECPTEQGRNYTLYNYTPDTSKYPPLIPNGRYKVDMEATCDSFDLWSVYVLFEISRPIKSTYRLLQITYQYYKFASNEYRLYPIRFQVLMCDRYDQDFGGFGSFTKCKNFKGCPYEKERNYTVCNYKPDSSKFPPLVPSGRYKIEAEGTYGSTQLWNSYLLIEITRPIV</sequence>
<keyword evidence="2" id="KW-1185">Reference proteome</keyword>
<gene>
    <name evidence="1" type="ORF">ILUMI_05321</name>
</gene>
<proteinExistence type="predicted"/>
<evidence type="ECO:0000313" key="2">
    <source>
        <dbReference type="Proteomes" id="UP000801492"/>
    </source>
</evidence>
<dbReference type="Proteomes" id="UP000801492">
    <property type="component" value="Unassembled WGS sequence"/>
</dbReference>
<protein>
    <submittedName>
        <fullName evidence="1">Uncharacterized protein</fullName>
    </submittedName>
</protein>
<comment type="caution">
    <text evidence="1">The sequence shown here is derived from an EMBL/GenBank/DDBJ whole genome shotgun (WGS) entry which is preliminary data.</text>
</comment>
<evidence type="ECO:0000313" key="1">
    <source>
        <dbReference type="EMBL" id="KAF2900862.1"/>
    </source>
</evidence>
<organism evidence="1 2">
    <name type="scientific">Ignelater luminosus</name>
    <name type="common">Cucubano</name>
    <name type="synonym">Pyrophorus luminosus</name>
    <dbReference type="NCBI Taxonomy" id="2038154"/>
    <lineage>
        <taxon>Eukaryota</taxon>
        <taxon>Metazoa</taxon>
        <taxon>Ecdysozoa</taxon>
        <taxon>Arthropoda</taxon>
        <taxon>Hexapoda</taxon>
        <taxon>Insecta</taxon>
        <taxon>Pterygota</taxon>
        <taxon>Neoptera</taxon>
        <taxon>Endopterygota</taxon>
        <taxon>Coleoptera</taxon>
        <taxon>Polyphaga</taxon>
        <taxon>Elateriformia</taxon>
        <taxon>Elateroidea</taxon>
        <taxon>Elateridae</taxon>
        <taxon>Agrypninae</taxon>
        <taxon>Pyrophorini</taxon>
        <taxon>Ignelater</taxon>
    </lineage>
</organism>
<accession>A0A8K0DD63</accession>
<reference evidence="1" key="1">
    <citation type="submission" date="2019-08" db="EMBL/GenBank/DDBJ databases">
        <title>The genome of the North American firefly Photinus pyralis.</title>
        <authorList>
            <consortium name="Photinus pyralis genome working group"/>
            <person name="Fallon T.R."/>
            <person name="Sander Lower S.E."/>
            <person name="Weng J.-K."/>
        </authorList>
    </citation>
    <scope>NUCLEOTIDE SEQUENCE</scope>
    <source>
        <strain evidence="1">TRF0915ILg1</strain>
        <tissue evidence="1">Whole body</tissue>
    </source>
</reference>
<name>A0A8K0DD63_IGNLU</name>
<dbReference type="EMBL" id="VTPC01001964">
    <property type="protein sequence ID" value="KAF2900862.1"/>
    <property type="molecule type" value="Genomic_DNA"/>
</dbReference>
<dbReference type="AlphaFoldDB" id="A0A8K0DD63"/>
<dbReference type="PANTHER" id="PTHR21112:SF0">
    <property type="entry name" value="CHEMOSENSORY PROTEIN A 29A-RELATED"/>
    <property type="match status" value="1"/>
</dbReference>
<dbReference type="InterPro" id="IPR010512">
    <property type="entry name" value="DUF1091"/>
</dbReference>
<dbReference type="Pfam" id="PF06477">
    <property type="entry name" value="DUF1091"/>
    <property type="match status" value="1"/>
</dbReference>
<dbReference type="OrthoDB" id="6803082at2759"/>
<dbReference type="PANTHER" id="PTHR21112">
    <property type="entry name" value="CHEMOSENSORY PROTEIN A 29A-RELATED"/>
    <property type="match status" value="1"/>
</dbReference>